<proteinExistence type="predicted"/>
<evidence type="ECO:0000313" key="2">
    <source>
        <dbReference type="EMBL" id="KAI0495302.1"/>
    </source>
</evidence>
<dbReference type="AlphaFoldDB" id="A0A8T3AHR7"/>
<feature type="region of interest" description="Disordered" evidence="1">
    <location>
        <begin position="1"/>
        <end position="53"/>
    </location>
</feature>
<evidence type="ECO:0000313" key="3">
    <source>
        <dbReference type="Proteomes" id="UP000829196"/>
    </source>
</evidence>
<evidence type="ECO:0000256" key="1">
    <source>
        <dbReference type="SAM" id="MobiDB-lite"/>
    </source>
</evidence>
<dbReference type="EMBL" id="JAGYWB010000017">
    <property type="protein sequence ID" value="KAI0495302.1"/>
    <property type="molecule type" value="Genomic_DNA"/>
</dbReference>
<dbReference type="SMR" id="A0A8T3AHR7"/>
<dbReference type="Proteomes" id="UP000829196">
    <property type="component" value="Unassembled WGS sequence"/>
</dbReference>
<name>A0A8T3AHR7_DENNO</name>
<feature type="compositionally biased region" description="Basic and acidic residues" evidence="1">
    <location>
        <begin position="1"/>
        <end position="11"/>
    </location>
</feature>
<gene>
    <name evidence="2" type="ORF">KFK09_025452</name>
</gene>
<accession>A0A8T3AHR7</accession>
<organism evidence="2 3">
    <name type="scientific">Dendrobium nobile</name>
    <name type="common">Orchid</name>
    <dbReference type="NCBI Taxonomy" id="94219"/>
    <lineage>
        <taxon>Eukaryota</taxon>
        <taxon>Viridiplantae</taxon>
        <taxon>Streptophyta</taxon>
        <taxon>Embryophyta</taxon>
        <taxon>Tracheophyta</taxon>
        <taxon>Spermatophyta</taxon>
        <taxon>Magnoliopsida</taxon>
        <taxon>Liliopsida</taxon>
        <taxon>Asparagales</taxon>
        <taxon>Orchidaceae</taxon>
        <taxon>Epidendroideae</taxon>
        <taxon>Malaxideae</taxon>
        <taxon>Dendrobiinae</taxon>
        <taxon>Dendrobium</taxon>
    </lineage>
</organism>
<keyword evidence="3" id="KW-1185">Reference proteome</keyword>
<sequence length="53" mass="6192">MHDIQSTEKINKHTLRVSFRQDTRTENHQSSCPLRVGKTAMPNGMNRWPTRQA</sequence>
<comment type="caution">
    <text evidence="2">The sequence shown here is derived from an EMBL/GenBank/DDBJ whole genome shotgun (WGS) entry which is preliminary data.</text>
</comment>
<protein>
    <submittedName>
        <fullName evidence="2">Uncharacterized protein</fullName>
    </submittedName>
</protein>
<reference evidence="2" key="1">
    <citation type="journal article" date="2022" name="Front. Genet.">
        <title>Chromosome-Scale Assembly of the Dendrobium nobile Genome Provides Insights Into the Molecular Mechanism of the Biosynthesis of the Medicinal Active Ingredient of Dendrobium.</title>
        <authorList>
            <person name="Xu Q."/>
            <person name="Niu S.-C."/>
            <person name="Li K.-L."/>
            <person name="Zheng P.-J."/>
            <person name="Zhang X.-J."/>
            <person name="Jia Y."/>
            <person name="Liu Y."/>
            <person name="Niu Y.-X."/>
            <person name="Yu L.-H."/>
            <person name="Chen D.-F."/>
            <person name="Zhang G.-Q."/>
        </authorList>
    </citation>
    <scope>NUCLEOTIDE SEQUENCE</scope>
    <source>
        <tissue evidence="2">Leaf</tissue>
    </source>
</reference>